<gene>
    <name evidence="2" type="ORF">LKD48_14765</name>
</gene>
<evidence type="ECO:0000259" key="1">
    <source>
        <dbReference type="Pfam" id="PF01844"/>
    </source>
</evidence>
<dbReference type="CDD" id="cd00085">
    <property type="entry name" value="HNHc"/>
    <property type="match status" value="1"/>
</dbReference>
<keyword evidence="2" id="KW-0378">Hydrolase</keyword>
<comment type="caution">
    <text evidence="2">The sequence shown here is derived from an EMBL/GenBank/DDBJ whole genome shotgun (WGS) entry which is preliminary data.</text>
</comment>
<dbReference type="GO" id="GO:0004519">
    <property type="term" value="F:endonuclease activity"/>
    <property type="evidence" value="ECO:0007669"/>
    <property type="project" value="UniProtKB-KW"/>
</dbReference>
<proteinExistence type="predicted"/>
<dbReference type="Gene3D" id="1.10.30.50">
    <property type="match status" value="1"/>
</dbReference>
<dbReference type="Pfam" id="PF01844">
    <property type="entry name" value="HNH"/>
    <property type="match status" value="1"/>
</dbReference>
<dbReference type="GO" id="GO:0003676">
    <property type="term" value="F:nucleic acid binding"/>
    <property type="evidence" value="ECO:0007669"/>
    <property type="project" value="InterPro"/>
</dbReference>
<keyword evidence="2" id="KW-0255">Endonuclease</keyword>
<evidence type="ECO:0000313" key="3">
    <source>
        <dbReference type="Proteomes" id="UP001198200"/>
    </source>
</evidence>
<evidence type="ECO:0000313" key="2">
    <source>
        <dbReference type="EMBL" id="MCC2222865.1"/>
    </source>
</evidence>
<dbReference type="AlphaFoldDB" id="A0AAE3JCS3"/>
<dbReference type="EMBL" id="JAJEQN010000053">
    <property type="protein sequence ID" value="MCC2222865.1"/>
    <property type="molecule type" value="Genomic_DNA"/>
</dbReference>
<keyword evidence="3" id="KW-1185">Reference proteome</keyword>
<dbReference type="InterPro" id="IPR003615">
    <property type="entry name" value="HNH_nuc"/>
</dbReference>
<dbReference type="GO" id="GO:0008270">
    <property type="term" value="F:zinc ion binding"/>
    <property type="evidence" value="ECO:0007669"/>
    <property type="project" value="InterPro"/>
</dbReference>
<feature type="domain" description="HNH" evidence="1">
    <location>
        <begin position="61"/>
        <end position="114"/>
    </location>
</feature>
<dbReference type="InterPro" id="IPR002711">
    <property type="entry name" value="HNH"/>
</dbReference>
<dbReference type="Proteomes" id="UP001198200">
    <property type="component" value="Unassembled WGS sequence"/>
</dbReference>
<organism evidence="2 3">
    <name type="scientific">Anthropogastromicrobium aceti</name>
    <dbReference type="NCBI Taxonomy" id="2981768"/>
    <lineage>
        <taxon>Bacteria</taxon>
        <taxon>Bacillati</taxon>
        <taxon>Bacillota</taxon>
        <taxon>Clostridia</taxon>
        <taxon>Lachnospirales</taxon>
        <taxon>Lachnospiraceae</taxon>
        <taxon>Anthropogastromicrobium</taxon>
    </lineage>
</organism>
<reference evidence="2 3" key="1">
    <citation type="submission" date="2021-10" db="EMBL/GenBank/DDBJ databases">
        <title>Anaerobic single-cell dispensing facilitates the cultivation of human gut bacteria.</title>
        <authorList>
            <person name="Afrizal A."/>
        </authorList>
    </citation>
    <scope>NUCLEOTIDE SEQUENCE [LARGE SCALE GENOMIC DNA]</scope>
    <source>
        <strain evidence="2 3">CLA-AA-H224</strain>
    </source>
</reference>
<sequence length="214" mass="25352">MVDDYRNTVYCQPYSNIGDKKKKLVEKIRKKHPHAKDMHAIIYSNKDIYKDEFMKIYNHKCAYCGVSSEVITRSDFEIDHYIYEKSKKFATKADAGYIENLVLACHDCNHDKSSFEFPDEKYKDFYPDEKEIAKTFIRDDKFYIKISEEKKDDAITNEFYKKLNLGSELHRIDYLLMNMIGLQETMKDKTKTCSELGEAIQKLHTKRNVMCKNV</sequence>
<dbReference type="RefSeq" id="WP_308732427.1">
    <property type="nucleotide sequence ID" value="NZ_JAJEQN010000053.1"/>
</dbReference>
<accession>A0AAE3JCS3</accession>
<protein>
    <submittedName>
        <fullName evidence="2">HNH endonuclease</fullName>
    </submittedName>
</protein>
<keyword evidence="2" id="KW-0540">Nuclease</keyword>
<name>A0AAE3JCS3_9FIRM</name>